<evidence type="ECO:0000259" key="2">
    <source>
        <dbReference type="PROSITE" id="PS50405"/>
    </source>
</evidence>
<feature type="domain" description="GST N-terminal" evidence="1">
    <location>
        <begin position="1"/>
        <end position="79"/>
    </location>
</feature>
<reference evidence="3 4" key="1">
    <citation type="journal article" date="2013" name="Genome Announc.">
        <title>Draft Genome Sequence for Caulobacter sp. Strain OR37, a Bacterium Tolerant to Heavy Metals.</title>
        <authorList>
            <person name="Utturkar S.M."/>
            <person name="Bollmann A."/>
            <person name="Brzoska R.M."/>
            <person name="Klingeman D.M."/>
            <person name="Epstein S.E."/>
            <person name="Palumbo A.V."/>
            <person name="Brown S.D."/>
        </authorList>
    </citation>
    <scope>NUCLEOTIDE SEQUENCE [LARGE SCALE GENOMIC DNA]</scope>
    <source>
        <strain evidence="3 4">OR37</strain>
    </source>
</reference>
<dbReference type="RefSeq" id="WP_004622365.1">
    <property type="nucleotide sequence ID" value="NZ_APMP01000026.1"/>
</dbReference>
<dbReference type="PROSITE" id="PS50405">
    <property type="entry name" value="GST_CTER"/>
    <property type="match status" value="1"/>
</dbReference>
<evidence type="ECO:0000259" key="1">
    <source>
        <dbReference type="PROSITE" id="PS50404"/>
    </source>
</evidence>
<dbReference type="InterPro" id="IPR004046">
    <property type="entry name" value="GST_C"/>
</dbReference>
<dbReference type="GO" id="GO:0016740">
    <property type="term" value="F:transferase activity"/>
    <property type="evidence" value="ECO:0007669"/>
    <property type="project" value="UniProtKB-KW"/>
</dbReference>
<dbReference type="Gene3D" id="3.40.30.10">
    <property type="entry name" value="Glutaredoxin"/>
    <property type="match status" value="1"/>
</dbReference>
<gene>
    <name evidence="3" type="ORF">OR37_03332</name>
</gene>
<dbReference type="Gene3D" id="1.20.1050.10">
    <property type="match status" value="1"/>
</dbReference>
<dbReference type="EMBL" id="APMP01000026">
    <property type="protein sequence ID" value="ENZ80752.1"/>
    <property type="molecule type" value="Genomic_DNA"/>
</dbReference>
<feature type="domain" description="GST C-terminal" evidence="2">
    <location>
        <begin position="86"/>
        <end position="212"/>
    </location>
</feature>
<dbReference type="PATRIC" id="fig|1292034.3.peg.3304"/>
<dbReference type="PANTHER" id="PTHR44051">
    <property type="entry name" value="GLUTATHIONE S-TRANSFERASE-RELATED"/>
    <property type="match status" value="1"/>
</dbReference>
<dbReference type="SUPFAM" id="SSF47616">
    <property type="entry name" value="GST C-terminal domain-like"/>
    <property type="match status" value="1"/>
</dbReference>
<name>R0EHT0_CAUVI</name>
<dbReference type="SUPFAM" id="SSF52833">
    <property type="entry name" value="Thioredoxin-like"/>
    <property type="match status" value="1"/>
</dbReference>
<comment type="caution">
    <text evidence="3">The sequence shown here is derived from an EMBL/GenBank/DDBJ whole genome shotgun (WGS) entry which is preliminary data.</text>
</comment>
<dbReference type="InterPro" id="IPR010987">
    <property type="entry name" value="Glutathione-S-Trfase_C-like"/>
</dbReference>
<dbReference type="SFLD" id="SFLDS00019">
    <property type="entry name" value="Glutathione_Transferase_(cytos"/>
    <property type="match status" value="1"/>
</dbReference>
<organism evidence="3 4">
    <name type="scientific">Caulobacter vibrioides OR37</name>
    <dbReference type="NCBI Taxonomy" id="1292034"/>
    <lineage>
        <taxon>Bacteria</taxon>
        <taxon>Pseudomonadati</taxon>
        <taxon>Pseudomonadota</taxon>
        <taxon>Alphaproteobacteria</taxon>
        <taxon>Caulobacterales</taxon>
        <taxon>Caulobacteraceae</taxon>
        <taxon>Caulobacter</taxon>
    </lineage>
</organism>
<dbReference type="Proteomes" id="UP000013063">
    <property type="component" value="Unassembled WGS sequence"/>
</dbReference>
<dbReference type="Pfam" id="PF00043">
    <property type="entry name" value="GST_C"/>
    <property type="match status" value="1"/>
</dbReference>
<evidence type="ECO:0000313" key="3">
    <source>
        <dbReference type="EMBL" id="ENZ80752.1"/>
    </source>
</evidence>
<dbReference type="SFLD" id="SFLDG01150">
    <property type="entry name" value="Main.1:_Beta-like"/>
    <property type="match status" value="1"/>
</dbReference>
<dbReference type="SFLD" id="SFLDG00358">
    <property type="entry name" value="Main_(cytGST)"/>
    <property type="match status" value="1"/>
</dbReference>
<dbReference type="PANTHER" id="PTHR44051:SF21">
    <property type="entry name" value="GLUTATHIONE S-TRANSFERASE FAMILY PROTEIN"/>
    <property type="match status" value="1"/>
</dbReference>
<dbReference type="PROSITE" id="PS50404">
    <property type="entry name" value="GST_NTER"/>
    <property type="match status" value="1"/>
</dbReference>
<sequence>MITLWHCRDARSFRPLWALEELGLPYELKLLPFPPRFHARDYLDENPLGTIPLLVDGETRMTESSAMIEYLSMRHGNGALSVRPDEAGYGAYLNGLLYGEATLTFPQTLVLRYTRLEPEDRRNPQVAGDYARWFLARLRGLDARLETAPFVAGERFTGADISVAYALLLAETLDLSEQFSPAVTAYWARMRDRPAFARAKAAQAGTDRDVKA</sequence>
<dbReference type="InterPro" id="IPR036249">
    <property type="entry name" value="Thioredoxin-like_sf"/>
</dbReference>
<dbReference type="InterPro" id="IPR040079">
    <property type="entry name" value="Glutathione_S-Trfase"/>
</dbReference>
<protein>
    <submittedName>
        <fullName evidence="3">Glutathione S-transferase</fullName>
    </submittedName>
</protein>
<proteinExistence type="predicted"/>
<dbReference type="Pfam" id="PF13409">
    <property type="entry name" value="GST_N_2"/>
    <property type="match status" value="1"/>
</dbReference>
<dbReference type="OrthoDB" id="9810080at2"/>
<dbReference type="CDD" id="cd03046">
    <property type="entry name" value="GST_N_GTT1_like"/>
    <property type="match status" value="1"/>
</dbReference>
<evidence type="ECO:0000313" key="4">
    <source>
        <dbReference type="Proteomes" id="UP000013063"/>
    </source>
</evidence>
<dbReference type="InterPro" id="IPR004045">
    <property type="entry name" value="Glutathione_S-Trfase_N"/>
</dbReference>
<dbReference type="AlphaFoldDB" id="R0EHT0"/>
<dbReference type="STRING" id="1292034.OR37_03332"/>
<keyword evidence="4" id="KW-1185">Reference proteome</keyword>
<keyword evidence="3" id="KW-0808">Transferase</keyword>
<dbReference type="InterPro" id="IPR036282">
    <property type="entry name" value="Glutathione-S-Trfase_C_sf"/>
</dbReference>
<dbReference type="eggNOG" id="COG0625">
    <property type="taxonomic scope" value="Bacteria"/>
</dbReference>
<accession>R0EHT0</accession>